<feature type="transmembrane region" description="Helical" evidence="1">
    <location>
        <begin position="53"/>
        <end position="78"/>
    </location>
</feature>
<comment type="caution">
    <text evidence="2">The sequence shown here is derived from an EMBL/GenBank/DDBJ whole genome shotgun (WGS) entry which is preliminary data.</text>
</comment>
<feature type="transmembrane region" description="Helical" evidence="1">
    <location>
        <begin position="98"/>
        <end position="118"/>
    </location>
</feature>
<reference evidence="2 3" key="1">
    <citation type="journal article" date="2013" name="Genome Announc.">
        <title>Genome Sequence of Novosphingobium lindaniclasticum LE124T, Isolated from a Hexachlorocyclohexane Dumpsite.</title>
        <authorList>
            <person name="Saxena A."/>
            <person name="Nayyar N."/>
            <person name="Sangwan N."/>
            <person name="Kumari R."/>
            <person name="Khurana J.P."/>
            <person name="Lal R."/>
        </authorList>
    </citation>
    <scope>NUCLEOTIDE SEQUENCE [LARGE SCALE GENOMIC DNA]</scope>
    <source>
        <strain evidence="2 3">LE124</strain>
    </source>
</reference>
<gene>
    <name evidence="2" type="ORF">L284_22600</name>
</gene>
<accession>T0H3W7</accession>
<dbReference type="EMBL" id="ATHL01000153">
    <property type="protein sequence ID" value="EQB07652.1"/>
    <property type="molecule type" value="Genomic_DNA"/>
</dbReference>
<dbReference type="Proteomes" id="UP000015527">
    <property type="component" value="Unassembled WGS sequence"/>
</dbReference>
<feature type="transmembrane region" description="Helical" evidence="1">
    <location>
        <begin position="139"/>
        <end position="161"/>
    </location>
</feature>
<feature type="transmembrane region" description="Helical" evidence="1">
    <location>
        <begin position="200"/>
        <end position="221"/>
    </location>
</feature>
<dbReference type="OrthoDB" id="8820484at2"/>
<feature type="transmembrane region" description="Helical" evidence="1">
    <location>
        <begin position="167"/>
        <end position="188"/>
    </location>
</feature>
<dbReference type="AlphaFoldDB" id="T0H3W7"/>
<evidence type="ECO:0008006" key="4">
    <source>
        <dbReference type="Google" id="ProtNLM"/>
    </source>
</evidence>
<dbReference type="PATRIC" id="fig|1096930.3.peg.4450"/>
<sequence length="222" mass="24824">MNFVQWLNSLDEFLYELMSWLVFYPLTLWRILRHPLTTMRYAEDQLRLEQECQYRATVSPPVMLILTIVLIQGLGLAVDGSNAIIGRRHGLASLVDDNTTLLFLRLALFGTFALVLAARKVHRSAEDLDRDTLKPAFYAQCYAISPFALLLGGGLSAAAHFRGEVQLAGLAAILAAFLFYGIVQIRWFRQALRQSAWRSFLDASIGMIVSIAATVTIALLFA</sequence>
<dbReference type="RefSeq" id="WP_021236183.1">
    <property type="nucleotide sequence ID" value="NZ_ATHL01000153.1"/>
</dbReference>
<evidence type="ECO:0000256" key="1">
    <source>
        <dbReference type="SAM" id="Phobius"/>
    </source>
</evidence>
<protein>
    <recommendedName>
        <fullName evidence="4">Permease</fullName>
    </recommendedName>
</protein>
<name>T0H3W7_9SPHN</name>
<keyword evidence="3" id="KW-1185">Reference proteome</keyword>
<organism evidence="2 3">
    <name type="scientific">Novosphingobium lindaniclasticum LE124</name>
    <dbReference type="NCBI Taxonomy" id="1096930"/>
    <lineage>
        <taxon>Bacteria</taxon>
        <taxon>Pseudomonadati</taxon>
        <taxon>Pseudomonadota</taxon>
        <taxon>Alphaproteobacteria</taxon>
        <taxon>Sphingomonadales</taxon>
        <taxon>Sphingomonadaceae</taxon>
        <taxon>Novosphingobium</taxon>
    </lineage>
</organism>
<proteinExistence type="predicted"/>
<keyword evidence="1" id="KW-0472">Membrane</keyword>
<evidence type="ECO:0000313" key="2">
    <source>
        <dbReference type="EMBL" id="EQB07652.1"/>
    </source>
</evidence>
<evidence type="ECO:0000313" key="3">
    <source>
        <dbReference type="Proteomes" id="UP000015527"/>
    </source>
</evidence>
<feature type="transmembrane region" description="Helical" evidence="1">
    <location>
        <begin position="13"/>
        <end position="32"/>
    </location>
</feature>
<keyword evidence="1" id="KW-0812">Transmembrane</keyword>
<dbReference type="eggNOG" id="ENOG5033Z2K">
    <property type="taxonomic scope" value="Bacteria"/>
</dbReference>
<keyword evidence="1" id="KW-1133">Transmembrane helix</keyword>